<gene>
    <name evidence="3" type="ORF">NNL38_08145</name>
</gene>
<dbReference type="Pfam" id="PF13127">
    <property type="entry name" value="DUF3955"/>
    <property type="match status" value="1"/>
</dbReference>
<dbReference type="EMBL" id="CP101508">
    <property type="protein sequence ID" value="UTV29178.1"/>
    <property type="molecule type" value="Genomic_DNA"/>
</dbReference>
<organism evidence="3 4">
    <name type="scientific">Photobacterium atrarenae</name>
    <dbReference type="NCBI Taxonomy" id="865757"/>
    <lineage>
        <taxon>Bacteria</taxon>
        <taxon>Pseudomonadati</taxon>
        <taxon>Pseudomonadota</taxon>
        <taxon>Gammaproteobacteria</taxon>
        <taxon>Vibrionales</taxon>
        <taxon>Vibrionaceae</taxon>
        <taxon>Photobacterium</taxon>
    </lineage>
</organism>
<accession>A0ABY5GJT6</accession>
<evidence type="ECO:0000313" key="3">
    <source>
        <dbReference type="EMBL" id="UTV29178.1"/>
    </source>
</evidence>
<keyword evidence="4" id="KW-1185">Reference proteome</keyword>
<feature type="domain" description="DUF3955" evidence="2">
    <location>
        <begin position="9"/>
        <end position="63"/>
    </location>
</feature>
<evidence type="ECO:0000313" key="4">
    <source>
        <dbReference type="Proteomes" id="UP001057998"/>
    </source>
</evidence>
<dbReference type="RefSeq" id="WP_255390512.1">
    <property type="nucleotide sequence ID" value="NZ_CP101508.1"/>
</dbReference>
<sequence>MKILKTFWLSVVLLGISLICGVSYYLIGSSVDDDGFLVEPFGFIPLFWLFLLLAVVSFVVTRIRAGSRRNHDDSA</sequence>
<dbReference type="InterPro" id="IPR025016">
    <property type="entry name" value="DUF3955"/>
</dbReference>
<keyword evidence="1" id="KW-0812">Transmembrane</keyword>
<dbReference type="Proteomes" id="UP001057998">
    <property type="component" value="Chromosome 1"/>
</dbReference>
<feature type="transmembrane region" description="Helical" evidence="1">
    <location>
        <begin position="7"/>
        <end position="28"/>
    </location>
</feature>
<keyword evidence="1" id="KW-1133">Transmembrane helix</keyword>
<evidence type="ECO:0000256" key="1">
    <source>
        <dbReference type="SAM" id="Phobius"/>
    </source>
</evidence>
<keyword evidence="1" id="KW-0472">Membrane</keyword>
<protein>
    <submittedName>
        <fullName evidence="3">DUF3955 domain-containing protein</fullName>
    </submittedName>
</protein>
<feature type="transmembrane region" description="Helical" evidence="1">
    <location>
        <begin position="40"/>
        <end position="60"/>
    </location>
</feature>
<name>A0ABY5GJT6_9GAMM</name>
<evidence type="ECO:0000259" key="2">
    <source>
        <dbReference type="Pfam" id="PF13127"/>
    </source>
</evidence>
<proteinExistence type="predicted"/>
<reference evidence="3" key="1">
    <citation type="submission" date="2022-07" db="EMBL/GenBank/DDBJ databases">
        <title>Genome sequencing of Photobacterium atrarenae GJH2-4.</title>
        <authorList>
            <person name="Park S.-J."/>
        </authorList>
    </citation>
    <scope>NUCLEOTIDE SEQUENCE</scope>
    <source>
        <strain evidence="3">GJH2-4</strain>
    </source>
</reference>